<sequence>NEKGEASINMDSDNNHISESTTPSTTGQYSTSSKNKRKDPDRSNEELKKSESDNETRGFKIAPRNHFRNKINDQRTCPP</sequence>
<proteinExistence type="predicted"/>
<evidence type="ECO:0000313" key="2">
    <source>
        <dbReference type="Proteomes" id="UP000789920"/>
    </source>
</evidence>
<protein>
    <submittedName>
        <fullName evidence="1">26385_t:CDS:1</fullName>
    </submittedName>
</protein>
<accession>A0ACA9QJH4</accession>
<reference evidence="1" key="1">
    <citation type="submission" date="2021-06" db="EMBL/GenBank/DDBJ databases">
        <authorList>
            <person name="Kallberg Y."/>
            <person name="Tangrot J."/>
            <person name="Rosling A."/>
        </authorList>
    </citation>
    <scope>NUCLEOTIDE SEQUENCE</scope>
    <source>
        <strain evidence="1">MA461A</strain>
    </source>
</reference>
<name>A0ACA9QJH4_9GLOM</name>
<comment type="caution">
    <text evidence="1">The sequence shown here is derived from an EMBL/GenBank/DDBJ whole genome shotgun (WGS) entry which is preliminary data.</text>
</comment>
<evidence type="ECO:0000313" key="1">
    <source>
        <dbReference type="EMBL" id="CAG8755062.1"/>
    </source>
</evidence>
<feature type="non-terminal residue" evidence="1">
    <location>
        <position position="1"/>
    </location>
</feature>
<organism evidence="1 2">
    <name type="scientific">Racocetra persica</name>
    <dbReference type="NCBI Taxonomy" id="160502"/>
    <lineage>
        <taxon>Eukaryota</taxon>
        <taxon>Fungi</taxon>
        <taxon>Fungi incertae sedis</taxon>
        <taxon>Mucoromycota</taxon>
        <taxon>Glomeromycotina</taxon>
        <taxon>Glomeromycetes</taxon>
        <taxon>Diversisporales</taxon>
        <taxon>Gigasporaceae</taxon>
        <taxon>Racocetra</taxon>
    </lineage>
</organism>
<dbReference type="EMBL" id="CAJVQC010033865">
    <property type="protein sequence ID" value="CAG8755062.1"/>
    <property type="molecule type" value="Genomic_DNA"/>
</dbReference>
<dbReference type="Proteomes" id="UP000789920">
    <property type="component" value="Unassembled WGS sequence"/>
</dbReference>
<keyword evidence="2" id="KW-1185">Reference proteome</keyword>
<gene>
    <name evidence="1" type="ORF">RPERSI_LOCUS14591</name>
</gene>
<feature type="non-terminal residue" evidence="1">
    <location>
        <position position="79"/>
    </location>
</feature>